<name>A0A177PA88_9GAMM</name>
<comment type="caution">
    <text evidence="2">The sequence shown here is derived from an EMBL/GenBank/DDBJ whole genome shotgun (WGS) entry which is preliminary data.</text>
</comment>
<feature type="transmembrane region" description="Helical" evidence="1">
    <location>
        <begin position="455"/>
        <end position="477"/>
    </location>
</feature>
<feature type="transmembrane region" description="Helical" evidence="1">
    <location>
        <begin position="149"/>
        <end position="165"/>
    </location>
</feature>
<dbReference type="Proteomes" id="UP000077628">
    <property type="component" value="Unassembled WGS sequence"/>
</dbReference>
<evidence type="ECO:0000313" key="3">
    <source>
        <dbReference type="Proteomes" id="UP000077628"/>
    </source>
</evidence>
<feature type="transmembrane region" description="Helical" evidence="1">
    <location>
        <begin position="489"/>
        <end position="509"/>
    </location>
</feature>
<sequence length="515" mass="53923">MPSDAHTSFRWWRAGDLDGFFGLFVDNLIQLILIVVLCGNLLQMPGELVFGRILPGVAVSLLVGNGFYAWQARRLALATGQAQVTALPYGVNTVSLFAHVLFVMKPVLEQSHDAELAWRVGLAACLGSGVIELAGAFLAGWVKRITPRAALLATLAGIAITFIAMDFCFRIFAQPLVGLLPLAVILLQYIGRLRLPYDVPAGLVAVVLGTGLAWGLGRMDTAALNAAFALNPQWPALYLGDLLEATFSNYLLQFLPVIVPMGLFNLIGSLQNLESAEAAGDRFGVRSSLAMNGVGTIAAACCGSVFPTTIYIGHPGWKKMGAGAGYSVANGVAITLLCLLGLVGWVAALVPVEAGAAILLWIGITIAAQAFQTTPADHAPAVVVGFFPALAGWGLLMLESGLRAAGANVETVGLTALTQQLPIGGLIALERGFIFTSMIWSALTVCLIEARYRAAAYWALAAAAISATGLMHGYAIAGGAIVNAYGPATTWPFVAGYAAMAAAFWMGGWRASGEK</sequence>
<dbReference type="RefSeq" id="WP_064024539.1">
    <property type="nucleotide sequence ID" value="NZ_LUUK01000023.1"/>
</dbReference>
<feature type="transmembrane region" description="Helical" evidence="1">
    <location>
        <begin position="48"/>
        <end position="70"/>
    </location>
</feature>
<dbReference type="PANTHER" id="PTHR31610">
    <property type="entry name" value="SLR0360 PROTEIN"/>
    <property type="match status" value="1"/>
</dbReference>
<feature type="transmembrane region" description="Helical" evidence="1">
    <location>
        <begin position="290"/>
        <end position="312"/>
    </location>
</feature>
<feature type="transmembrane region" description="Helical" evidence="1">
    <location>
        <begin position="354"/>
        <end position="371"/>
    </location>
</feature>
<feature type="transmembrane region" description="Helical" evidence="1">
    <location>
        <begin position="324"/>
        <end position="348"/>
    </location>
</feature>
<evidence type="ECO:0000313" key="2">
    <source>
        <dbReference type="EMBL" id="OAI27012.1"/>
    </source>
</evidence>
<keyword evidence="1" id="KW-0472">Membrane</keyword>
<keyword evidence="1" id="KW-0812">Transmembrane</keyword>
<accession>A0A177PA88</accession>
<gene>
    <name evidence="2" type="ORF">A1355_01315</name>
</gene>
<feature type="transmembrane region" description="Helical" evidence="1">
    <location>
        <begin position="378"/>
        <end position="398"/>
    </location>
</feature>
<keyword evidence="1" id="KW-1133">Transmembrane helix</keyword>
<feature type="transmembrane region" description="Helical" evidence="1">
    <location>
        <begin position="171"/>
        <end position="190"/>
    </location>
</feature>
<proteinExistence type="predicted"/>
<dbReference type="PANTHER" id="PTHR31610:SF0">
    <property type="entry name" value="SLC26A_SULP TRANSPORTER DOMAIN-CONTAINING PROTEIN"/>
    <property type="match status" value="1"/>
</dbReference>
<protein>
    <submittedName>
        <fullName evidence="2">Permease</fullName>
    </submittedName>
</protein>
<evidence type="ECO:0000256" key="1">
    <source>
        <dbReference type="SAM" id="Phobius"/>
    </source>
</evidence>
<dbReference type="STRING" id="702114.A1355_01315"/>
<organism evidence="2 3">
    <name type="scientific">Methylomonas koyamae</name>
    <dbReference type="NCBI Taxonomy" id="702114"/>
    <lineage>
        <taxon>Bacteria</taxon>
        <taxon>Pseudomonadati</taxon>
        <taxon>Pseudomonadota</taxon>
        <taxon>Gammaproteobacteria</taxon>
        <taxon>Methylococcales</taxon>
        <taxon>Methylococcaceae</taxon>
        <taxon>Methylomonas</taxon>
    </lineage>
</organism>
<feature type="transmembrane region" description="Helical" evidence="1">
    <location>
        <begin position="251"/>
        <end position="270"/>
    </location>
</feature>
<feature type="transmembrane region" description="Helical" evidence="1">
    <location>
        <begin position="20"/>
        <end position="42"/>
    </location>
</feature>
<dbReference type="AlphaFoldDB" id="A0A177PA88"/>
<keyword evidence="3" id="KW-1185">Reference proteome</keyword>
<reference evidence="3" key="1">
    <citation type="submission" date="2016-03" db="EMBL/GenBank/DDBJ databases">
        <authorList>
            <person name="Heylen K."/>
            <person name="De Vos P."/>
            <person name="Vekeman B."/>
        </authorList>
    </citation>
    <scope>NUCLEOTIDE SEQUENCE [LARGE SCALE GENOMIC DNA]</scope>
    <source>
        <strain evidence="3">R-45383</strain>
    </source>
</reference>
<feature type="transmembrane region" description="Helical" evidence="1">
    <location>
        <begin position="116"/>
        <end position="142"/>
    </location>
</feature>
<dbReference type="OrthoDB" id="3320984at2"/>
<feature type="transmembrane region" description="Helical" evidence="1">
    <location>
        <begin position="197"/>
        <end position="216"/>
    </location>
</feature>
<dbReference type="EMBL" id="LUUK01000023">
    <property type="protein sequence ID" value="OAI27012.1"/>
    <property type="molecule type" value="Genomic_DNA"/>
</dbReference>